<keyword evidence="3" id="KW-0597">Phosphoprotein</keyword>
<dbReference type="CDD" id="cd19531">
    <property type="entry name" value="LCL_NRPS-like"/>
    <property type="match status" value="4"/>
</dbReference>
<dbReference type="Gene3D" id="3.40.50.12780">
    <property type="entry name" value="N-terminal domain of ligase-like"/>
    <property type="match status" value="2"/>
</dbReference>
<dbReference type="PROSITE" id="PS50075">
    <property type="entry name" value="CARRIER"/>
    <property type="match status" value="4"/>
</dbReference>
<gene>
    <name evidence="5" type="primary">tycC_14</name>
    <name evidence="5" type="ORF">IMCC3317_12910</name>
</gene>
<dbReference type="PANTHER" id="PTHR45527:SF1">
    <property type="entry name" value="FATTY ACID SYNTHASE"/>
    <property type="match status" value="1"/>
</dbReference>
<dbReference type="InterPro" id="IPR020845">
    <property type="entry name" value="AMP-binding_CS"/>
</dbReference>
<dbReference type="OrthoDB" id="4317020at2"/>
<dbReference type="Gene3D" id="3.30.559.10">
    <property type="entry name" value="Chloramphenicol acetyltransferase-like domain"/>
    <property type="match status" value="4"/>
</dbReference>
<dbReference type="GO" id="GO:0044550">
    <property type="term" value="P:secondary metabolite biosynthetic process"/>
    <property type="evidence" value="ECO:0007669"/>
    <property type="project" value="TreeGrafter"/>
</dbReference>
<dbReference type="Proteomes" id="UP000464657">
    <property type="component" value="Chromosome"/>
</dbReference>
<dbReference type="SMART" id="SM01294">
    <property type="entry name" value="PKS_PP_betabranch"/>
    <property type="match status" value="1"/>
</dbReference>
<dbReference type="GO" id="GO:0005737">
    <property type="term" value="C:cytoplasm"/>
    <property type="evidence" value="ECO:0007669"/>
    <property type="project" value="TreeGrafter"/>
</dbReference>
<dbReference type="NCBIfam" id="TIGR01733">
    <property type="entry name" value="AA-adenyl-dom"/>
    <property type="match status" value="3"/>
</dbReference>
<dbReference type="InterPro" id="IPR001242">
    <property type="entry name" value="Condensation_dom"/>
</dbReference>
<protein>
    <submittedName>
        <fullName evidence="5">Tyrocidine synthase 3</fullName>
    </submittedName>
</protein>
<dbReference type="InterPro" id="IPR010071">
    <property type="entry name" value="AA_adenyl_dom"/>
</dbReference>
<dbReference type="PROSITE" id="PS00455">
    <property type="entry name" value="AMP_BINDING"/>
    <property type="match status" value="3"/>
</dbReference>
<dbReference type="FunFam" id="1.10.1200.10:FF:000005">
    <property type="entry name" value="Nonribosomal peptide synthetase 1"/>
    <property type="match status" value="2"/>
</dbReference>
<dbReference type="Gene3D" id="2.30.38.10">
    <property type="entry name" value="Luciferase, Domain 3"/>
    <property type="match status" value="1"/>
</dbReference>
<dbReference type="InterPro" id="IPR020806">
    <property type="entry name" value="PKS_PP-bd"/>
</dbReference>
<feature type="domain" description="Carrier" evidence="4">
    <location>
        <begin position="4412"/>
        <end position="4487"/>
    </location>
</feature>
<evidence type="ECO:0000256" key="2">
    <source>
        <dbReference type="ARBA" id="ARBA00022450"/>
    </source>
</evidence>
<dbReference type="InterPro" id="IPR025714">
    <property type="entry name" value="Methyltranfer_dom"/>
</dbReference>
<dbReference type="FunFam" id="3.40.50.980:FF:000001">
    <property type="entry name" value="Non-ribosomal peptide synthetase"/>
    <property type="match status" value="2"/>
</dbReference>
<dbReference type="CDD" id="cd02440">
    <property type="entry name" value="AdoMet_MTases"/>
    <property type="match status" value="1"/>
</dbReference>
<dbReference type="InterPro" id="IPR000873">
    <property type="entry name" value="AMP-dep_synth/lig_dom"/>
</dbReference>
<keyword evidence="6" id="KW-1185">Reference proteome</keyword>
<proteinExistence type="predicted"/>
<dbReference type="GO" id="GO:0003824">
    <property type="term" value="F:catalytic activity"/>
    <property type="evidence" value="ECO:0007669"/>
    <property type="project" value="InterPro"/>
</dbReference>
<dbReference type="KEGG" id="kan:IMCC3317_12910"/>
<evidence type="ECO:0000259" key="4">
    <source>
        <dbReference type="PROSITE" id="PS50075"/>
    </source>
</evidence>
<dbReference type="RefSeq" id="WP_160128669.1">
    <property type="nucleotide sequence ID" value="NZ_CP019288.1"/>
</dbReference>
<comment type="cofactor">
    <cofactor evidence="1">
        <name>pantetheine 4'-phosphate</name>
        <dbReference type="ChEBI" id="CHEBI:47942"/>
    </cofactor>
</comment>
<dbReference type="SMART" id="SM00823">
    <property type="entry name" value="PKS_PP"/>
    <property type="match status" value="4"/>
</dbReference>
<dbReference type="PANTHER" id="PTHR45527">
    <property type="entry name" value="NONRIBOSOMAL PEPTIDE SYNTHETASE"/>
    <property type="match status" value="1"/>
</dbReference>
<dbReference type="Gene3D" id="3.40.50.150">
    <property type="entry name" value="Vaccinia Virus protein VP39"/>
    <property type="match status" value="1"/>
</dbReference>
<dbReference type="PROSITE" id="PS00012">
    <property type="entry name" value="PHOSPHOPANTETHEINE"/>
    <property type="match status" value="2"/>
</dbReference>
<evidence type="ECO:0000256" key="3">
    <source>
        <dbReference type="ARBA" id="ARBA00022553"/>
    </source>
</evidence>
<dbReference type="SUPFAM" id="SSF53335">
    <property type="entry name" value="S-adenosyl-L-methionine-dependent methyltransferases"/>
    <property type="match status" value="1"/>
</dbReference>
<dbReference type="Pfam" id="PF13193">
    <property type="entry name" value="AMP-binding_C"/>
    <property type="match status" value="2"/>
</dbReference>
<dbReference type="InterPro" id="IPR045851">
    <property type="entry name" value="AMP-bd_C_sf"/>
</dbReference>
<evidence type="ECO:0000313" key="5">
    <source>
        <dbReference type="EMBL" id="QHI35943.1"/>
    </source>
</evidence>
<sequence length="4508" mass="515584">MSTQRIIRSLKDRGIHIFKDSDNIKLIGPERQLTKDIISNVRHYKKDILSFIDKSSSLISNQREQIGFIEQQTNYELSAAQKRLWIEQEMAPESASYNIMEVVQLPAPLNARALRMAFSLLIKRHDILRARFISLDDSPRQQILTPKKNQFKLECKEQILHHEFYQLVEHKIKNELSRPFDLASESLFRAHYLSSQTGQSVLILNLHHIICDGWSMNIIYQELFDFYESFQQKQIQSLPALPIQFQNFAEWEVKQMHTDSYNLSRKFWLHKFQGEIPVLNLPTDRPRPAQKTSRGKCLTFSIQADLIDDFQNICDQKQVTLFAGIVSVIYILFSKYTHQKDMIFGIPIAGRTLPETESLIGCFAKTLPLRLISESSLSFSELLSTVMEEIINCNEYQEFPFDSLIDELKIKRDVSRSPLFEILIAMQDLKSNPFESSVSTLNDPNLESEHEVSTKFDLSFGIKQTKDALIISIEYNTALFDSWRIHQLKDHFITIVDKVVTKPSVQIQDINLLEAKEIDILFNQFNPGISKTLEAATLHQLLEKNLDHYRDAIALVFQDKKLTHGELHDLSNQMARYILDILKAKPYDLIGVCMNRTLEMVVTLLGILKAGCTYVPIDPTFPKIRQQMIIEDAETNLLMSDHQMAFNDSNTNICMVIEEWNTIRALDKTPVFSHSNPDALAYIIYTSGSTGKPKGVEISHKNVTNFIQWSRDWFLDRNLNGMLFSTSICFDLSVFELFTPLSSGGQVILVNNVLEIQNIPHYLAIDMINTVPSAMKELIVLDAIPENVRHIGLGGEASSRELVNTIYEKSFIEGVYNFYGPTETTVYSVWDRIREEETNPPAVGKPLYNTRVAVLDEYQKPVPIGIIGEVYLGGTGVSSGYHNLPKGTKERFMTISFPPDVSSIIDDSWNNTPFYKTGDLGYWQPDGRLILLGRKDSQVKVRGYRIELDEIENQILSLPSTLEVSAVIKQDHNDQNFIAAFFTANEKVDHSQLLQKLKETLPGYMIPQRLVQLDEMPHTPNLKIDRKALELPAQSQSESIHEAQELNETERKLTELWKDVLGISHVNLDDEFFQIGGHSLRATRLVSIINRQFKVNLKLQSIFSHSTIRELFPLVEAAKTNGTGEIIKIEEMDFYMCSHAQKSMWTLSQNSESHLAYLLPLRFEINQNLNIKAVRQTLRDLMARHEILRTTYLYQEDQLVQTIKPIEEINNLPFQLTDLSDHKHASLIVQNIINREETTPFDLSSEFPLRVHILKFSHNQFVVLLTFHHIAVDQWSLNILKSEALKIYHSHTGGPLPRLVSLSVQYKDYSVWQSDKLSKEKDHEIYWTSLFKSKPEILSLNTDFPRSAIPTFEGSRFHFSLNFDESKELKEIAFKSSSTLFMTLSSLWKVLFYKYTKQDDLVIGTPISGRDHGDLENQVGCYINTLAIRSKLNPESTFYEFAAHEKERVLEAFKHQSYPFDQLIDQLGYSYEPSRSPLFDFMINVGESDADNKPIDPFHQLNQRSKFDLSFSCNEASEILHCSLEYKSLLYSQQRIELLVSHFKTLVKQVSTKTNFPINKLSLMSLEERTKVTKGFNETYESLPQDITVCDLFFDQAKLHPNQTAIYFKGKKFTYKYLSEKVRKIQYWLQNTHNVGIGTLVGIHMNRTPDMVATLLAIMSSGATYIPVDINYPHKRKEYILKDSEVYLVVCDSEELSELYDVKMMLLPSDKEKITNANKPQHTHCKPESIAYLIYTSGSTGKPKGVEVTHKNLLNLLLWAGKQFSTYELSGLLASTSICFDLSVFELFSPLTHGGSIVLMDHVLELMESEDKAKVTLINTVPSAALELVKADAIPKQVQSVILAGEVLRRNLVNQMYQLDHIQSVYNCYAPSETTTYSTLELVHSKNISEEPSIGQPILNTSIFILDEHMKLVPLGIKGELYISGEGVTKGYYNRSILTQENYVTIYPFGDLQPVRAYKTGDYGEWYFDGRIKLSGREDNQIKLRGYRIEIGEIEAQLVKYPEVSSVCVLKKSDEDHEYLVAYVQTDHTKIEESELKQFLQQRLPSYMVPDTIVFLKKFLLTPNGKIDKLALPNPQIKTLHSINEINFNSELELKLATIWSKILNLEVVLPQDHFFKLGGHSLKAVRLITKIYKQLGVQLKINDIFTHPTLEQLAQFLKGKDTNTSSAIPQIRLADHYEVSPQQEQLWLQAKLEQNPVSYNIPMQFEINIPLNFKILEEAFLKLIGRHESLRTSFLEIEGELRQRVSPLEQCQFSIKLTDLCRQPNQEQLIKNIVAHDLMQPYNLTKPPLIRAHLIITAQNCYQLLLNVHHIISDGWSLSIMMRELFEFYDKLAQNETNFPTQLPVQFKDIVAWQNARLRGDENTALKNYWMNQLSGKIIPIDLPLDKPRTEIKTTSGKIFFGSISKDIVIPFKKILATYEATLFMGFLAVFKTLIYKYTGSEDIIVGCPIAGRDHPDMEGQLGLYTRTLPLRSKLSGTTPFSTFLQHLRDITLSGYQNQLYPFDLATEELKIKRNPSRSLLFDIMVVMQNFNELDQPDSQQQKEDSENTIQNIHQEEVFCKYDWLFSIFEVNGGLDMKVEYNTDLYEEAKIEQFIAHLSILMKNASSNPNELINNLRFCYKEDLRVQKQFNSLLQKNKPLPLDEIKINDYYTDSKIQHKYTALSISNFFSDKHGIGTHKIVAIIDSDNLETATLIQGIKQAECHLLILQSEIALEHMKRDVDIAKVEVIIASTTDSLKGEQLLWGCKSMKHLLVLDAIHDAKKHTTKAIIQDKYWNDLSSSNDIFEQSGRPLQTDWKGEMKTLKHHLKNRLDKTCKILEIGCGNGLIMNEIASDVDYYTGIDFSDRQLQLARKNKRKNKLRNVSLFQMAAHEISELEAAHFDLIILSDVAQWFDNYNYFETVLELSLKKLNTGGVIYLKGLPELVKRKTFLRKNDLSLPLIADLVEHGLWFSKAYFSFLGKKLPNIETLTWGEKLTKRQSLNDSCRFDVLITATKKSPKQSVKNIKRRWTNQDLISIPHSTHSAKHTFQWTCKHDEELYTFDATQLAQQQQWLENQFPELTQLKRYHTIPHSILSFPTSSAEVSLIAFSQFCNHEFTSSKHAKDVALVCTAAEFSRLIDLHEVDSSISLFKHLKLVVVFEGFLSQHNWSRISVLTNTKVIQLAGLPNAPVKWFVYEGQEQVSVAGIVLGKPVSYMEAYCLDSANKSLPPNITGTICLGGLAIPKNFKASFQHPFNNKKYVFKSKLQGRWTTNGLLIMHVPDPINLLHLQRIQQETEHYLNLRPEVKGAVVQIIDFEKGNPSLQIYIETDDKQMDSAQWNQLIKRHIAGINIPISIQKKVLPRTTGGIINKSLLQGIFEAPSSFTEQEVAKIWKAVLKIKKVSVVDHFFHEGGNSIQALQLISKLNSELQLSLLVLDIFEYPTIRELSNKIGELSNSGESQGIPSVKLAASYEISHAQKRLWIISQSLDASLAYHISETFHIDEFNEELFNRTWYDLMERHESLRTYFFESEKGIRQGIMSSSDFQIDIETVDLTHDFHPDSTIAHISQERSEYFFDLEEAPLFRLTVFKLPFNQAVIHTTMHHIITDGWSTVILKKEFLQMYTNYVRGITHRLPTQKITYKDFAHWQNNILNSEEITASKNWWLKLFDSEITPLQLPTDFRRANVQSYNGKVHSFHIEEELLIPFRILLKQHEATELMGLMTIVNILLYRYSGQSDIVIGSPITGREHPDLESIIGFFVQTMAIRNQFDKTDSVSQVLKRVKEVCLGAFSHQSYPFDSLVEEINPPREKGRSPLFDVMLVLQNISDQNTVDSTYTSISEDQNTHAKFDLVFGFESTQNEQGMNCSIEYKSGLYLPETIHRMANHLKKILKNIIKNPDLPVSQVNFMDEAEREFALFGSNNPVVNISNKPRTLVALFEKQAAQNPLSKALTFRNRSWSFEELKHASDALAATLIHHQGIQKNDLIGLMMNRSDQMIVALLAILKTGAGYVPLDPNYPLDRLHYMINDSAIKLVVTESELVHLTDGFNTSHFCIDSDEALHMDLQTHPINVTVEGNNPAFVIYTSGSSGNPKGVLIRHHNVVNAIIWSIDFFNPEGKYSTFSSTSINFDLSALEIYQSLGSGGHLIIGDSIFDLAENNNIPHIDLMFGVPSAIRELVKLKAIPKTVHMVSMGGEALDRQLVNEVFQLEHVEYVNNMYGPSETSIIATNAPLKRGDSTIPPIGKPLPNIRMYVLNENLEPNPIGTIGELYISGICVADEGYLNNPEKSELVFMDDPFVKTDRMYKTGDLGRRLSDGNIAFVGRADQQIKIRGFRVEIGEIEARLSAHKDIKELSVLAVKDSNDDSYLEAYVLSENIVSGYELKSWMKVSLPEYMVPQKYIQVEAFPLMPNGKLDKKKLRKLGGKTLSSVQDEVKARNEIEAKLTLIFMDLLGLATVSVKDDFFEIGGQSLKTIRMCSKISQTFGISLSIKSIFKLRTIEQIALEIEAILWVKKTLESIQEKVTQQKTIEV</sequence>
<dbReference type="Gene3D" id="1.10.1200.10">
    <property type="entry name" value="ACP-like"/>
    <property type="match status" value="4"/>
</dbReference>
<dbReference type="InterPro" id="IPR036736">
    <property type="entry name" value="ACP-like_sf"/>
</dbReference>
<dbReference type="Pfam" id="PF00668">
    <property type="entry name" value="Condensation"/>
    <property type="match status" value="4"/>
</dbReference>
<feature type="domain" description="Carrier" evidence="4">
    <location>
        <begin position="2087"/>
        <end position="2162"/>
    </location>
</feature>
<feature type="domain" description="Carrier" evidence="4">
    <location>
        <begin position="3360"/>
        <end position="3435"/>
    </location>
</feature>
<keyword evidence="2" id="KW-0596">Phosphopantetheine</keyword>
<dbReference type="GO" id="GO:0031177">
    <property type="term" value="F:phosphopantetheine binding"/>
    <property type="evidence" value="ECO:0007669"/>
    <property type="project" value="InterPro"/>
</dbReference>
<dbReference type="Pfam" id="PF13847">
    <property type="entry name" value="Methyltransf_31"/>
    <property type="match status" value="1"/>
</dbReference>
<evidence type="ECO:0000313" key="6">
    <source>
        <dbReference type="Proteomes" id="UP000464657"/>
    </source>
</evidence>
<organism evidence="5 6">
    <name type="scientific">Kordia antarctica</name>
    <dbReference type="NCBI Taxonomy" id="1218801"/>
    <lineage>
        <taxon>Bacteria</taxon>
        <taxon>Pseudomonadati</taxon>
        <taxon>Bacteroidota</taxon>
        <taxon>Flavobacteriia</taxon>
        <taxon>Flavobacteriales</taxon>
        <taxon>Flavobacteriaceae</taxon>
        <taxon>Kordia</taxon>
    </lineage>
</organism>
<dbReference type="Gene3D" id="3.30.559.30">
    <property type="entry name" value="Nonribosomal peptide synthetase, condensation domain"/>
    <property type="match status" value="4"/>
</dbReference>
<dbReference type="Gene3D" id="3.30.300.30">
    <property type="match status" value="3"/>
</dbReference>
<dbReference type="CDD" id="cd05930">
    <property type="entry name" value="A_NRPS"/>
    <property type="match status" value="2"/>
</dbReference>
<evidence type="ECO:0000256" key="1">
    <source>
        <dbReference type="ARBA" id="ARBA00001957"/>
    </source>
</evidence>
<dbReference type="InterPro" id="IPR029063">
    <property type="entry name" value="SAM-dependent_MTases_sf"/>
</dbReference>
<dbReference type="SUPFAM" id="SSF56801">
    <property type="entry name" value="Acetyl-CoA synthetase-like"/>
    <property type="match status" value="4"/>
</dbReference>
<reference evidence="5 6" key="1">
    <citation type="journal article" date="2013" name="Int. J. Syst. Evol. Microbiol.">
        <title>Kordia antarctica sp. nov., isolated from Antarctic seawater.</title>
        <authorList>
            <person name="Baek K."/>
            <person name="Choi A."/>
            <person name="Kang I."/>
            <person name="Lee K."/>
            <person name="Cho J.C."/>
        </authorList>
    </citation>
    <scope>NUCLEOTIDE SEQUENCE [LARGE SCALE GENOMIC DNA]</scope>
    <source>
        <strain evidence="5 6">IMCC3317</strain>
    </source>
</reference>
<dbReference type="InterPro" id="IPR023213">
    <property type="entry name" value="CAT-like_dom_sf"/>
</dbReference>
<name>A0A7L4ZGU9_9FLAO</name>
<dbReference type="InterPro" id="IPR006162">
    <property type="entry name" value="Ppantetheine_attach_site"/>
</dbReference>
<dbReference type="Gene3D" id="3.40.50.980">
    <property type="match status" value="2"/>
</dbReference>
<dbReference type="InterPro" id="IPR025110">
    <property type="entry name" value="AMP-bd_C"/>
</dbReference>
<dbReference type="Pfam" id="PF00550">
    <property type="entry name" value="PP-binding"/>
    <property type="match status" value="4"/>
</dbReference>
<dbReference type="EMBL" id="CP019288">
    <property type="protein sequence ID" value="QHI35943.1"/>
    <property type="molecule type" value="Genomic_DNA"/>
</dbReference>
<dbReference type="NCBIfam" id="NF003417">
    <property type="entry name" value="PRK04813.1"/>
    <property type="match status" value="3"/>
</dbReference>
<dbReference type="GO" id="GO:0043041">
    <property type="term" value="P:amino acid activation for nonribosomal peptide biosynthetic process"/>
    <property type="evidence" value="ECO:0007669"/>
    <property type="project" value="TreeGrafter"/>
</dbReference>
<feature type="domain" description="Carrier" evidence="4">
    <location>
        <begin position="1044"/>
        <end position="1119"/>
    </location>
</feature>
<dbReference type="SUPFAM" id="SSF47336">
    <property type="entry name" value="ACP-like"/>
    <property type="match status" value="4"/>
</dbReference>
<dbReference type="Pfam" id="PF00501">
    <property type="entry name" value="AMP-binding"/>
    <property type="match status" value="3"/>
</dbReference>
<dbReference type="InterPro" id="IPR009081">
    <property type="entry name" value="PP-bd_ACP"/>
</dbReference>
<dbReference type="InterPro" id="IPR042099">
    <property type="entry name" value="ANL_N_sf"/>
</dbReference>
<accession>A0A7L4ZGU9</accession>
<dbReference type="SUPFAM" id="SSF52777">
    <property type="entry name" value="CoA-dependent acyltransferases"/>
    <property type="match status" value="8"/>
</dbReference>